<evidence type="ECO:0000256" key="6">
    <source>
        <dbReference type="SAM" id="SignalP"/>
    </source>
</evidence>
<feature type="region of interest" description="Disordered" evidence="5">
    <location>
        <begin position="337"/>
        <end position="357"/>
    </location>
</feature>
<keyword evidence="6" id="KW-0732">Signal</keyword>
<dbReference type="InterPro" id="IPR036866">
    <property type="entry name" value="RibonucZ/Hydroxyglut_hydro"/>
</dbReference>
<dbReference type="Pfam" id="PF00753">
    <property type="entry name" value="Lactamase_B"/>
    <property type="match status" value="1"/>
</dbReference>
<organism evidence="8 9">
    <name type="scientific">Cupriavidus respiraculi</name>
    <dbReference type="NCBI Taxonomy" id="195930"/>
    <lineage>
        <taxon>Bacteria</taxon>
        <taxon>Pseudomonadati</taxon>
        <taxon>Pseudomonadota</taxon>
        <taxon>Betaproteobacteria</taxon>
        <taxon>Burkholderiales</taxon>
        <taxon>Burkholderiaceae</taxon>
        <taxon>Cupriavidus</taxon>
    </lineage>
</organism>
<evidence type="ECO:0000256" key="2">
    <source>
        <dbReference type="ARBA" id="ARBA00022723"/>
    </source>
</evidence>
<keyword evidence="3" id="KW-0378">Hydrolase</keyword>
<dbReference type="InterPro" id="IPR051013">
    <property type="entry name" value="MBL_superfamily_lactonases"/>
</dbReference>
<feature type="domain" description="Metallo-beta-lactamase" evidence="7">
    <location>
        <begin position="108"/>
        <end position="307"/>
    </location>
</feature>
<dbReference type="Proteomes" id="UP000721236">
    <property type="component" value="Unassembled WGS sequence"/>
</dbReference>
<dbReference type="PANTHER" id="PTHR42978:SF6">
    <property type="entry name" value="QUORUM-QUENCHING LACTONASE YTNP-RELATED"/>
    <property type="match status" value="1"/>
</dbReference>
<dbReference type="SMART" id="SM00849">
    <property type="entry name" value="Lactamase_B"/>
    <property type="match status" value="1"/>
</dbReference>
<reference evidence="8 9" key="1">
    <citation type="submission" date="2021-08" db="EMBL/GenBank/DDBJ databases">
        <authorList>
            <person name="Peeters C."/>
        </authorList>
    </citation>
    <scope>NUCLEOTIDE SEQUENCE [LARGE SCALE GENOMIC DNA]</scope>
    <source>
        <strain evidence="8 9">LMG 21510</strain>
    </source>
</reference>
<proteinExistence type="inferred from homology"/>
<dbReference type="Gene3D" id="3.60.15.10">
    <property type="entry name" value="Ribonuclease Z/Hydroxyacylglutathione hydrolase-like"/>
    <property type="match status" value="1"/>
</dbReference>
<evidence type="ECO:0000259" key="7">
    <source>
        <dbReference type="SMART" id="SM00849"/>
    </source>
</evidence>
<feature type="signal peptide" evidence="6">
    <location>
        <begin position="1"/>
        <end position="31"/>
    </location>
</feature>
<dbReference type="EMBL" id="CAJZAH010000001">
    <property type="protein sequence ID" value="CAG9167203.1"/>
    <property type="molecule type" value="Genomic_DNA"/>
</dbReference>
<dbReference type="SUPFAM" id="SSF56281">
    <property type="entry name" value="Metallo-hydrolase/oxidoreductase"/>
    <property type="match status" value="1"/>
</dbReference>
<evidence type="ECO:0000256" key="4">
    <source>
        <dbReference type="ARBA" id="ARBA00022833"/>
    </source>
</evidence>
<dbReference type="PANTHER" id="PTHR42978">
    <property type="entry name" value="QUORUM-QUENCHING LACTONASE YTNP-RELATED-RELATED"/>
    <property type="match status" value="1"/>
</dbReference>
<evidence type="ECO:0000256" key="1">
    <source>
        <dbReference type="ARBA" id="ARBA00007749"/>
    </source>
</evidence>
<evidence type="ECO:0000313" key="8">
    <source>
        <dbReference type="EMBL" id="CAG9167203.1"/>
    </source>
</evidence>
<dbReference type="CDD" id="cd07720">
    <property type="entry name" value="OPHC2-like_MBL-fold"/>
    <property type="match status" value="1"/>
</dbReference>
<dbReference type="RefSeq" id="WP_222206602.1">
    <property type="nucleotide sequence ID" value="NZ_CAJZAH010000001.1"/>
</dbReference>
<evidence type="ECO:0000256" key="5">
    <source>
        <dbReference type="SAM" id="MobiDB-lite"/>
    </source>
</evidence>
<protein>
    <recommendedName>
        <fullName evidence="7">Metallo-beta-lactamase domain-containing protein</fullName>
    </recommendedName>
</protein>
<accession>A0ABM8WII4</accession>
<evidence type="ECO:0000313" key="9">
    <source>
        <dbReference type="Proteomes" id="UP000721236"/>
    </source>
</evidence>
<keyword evidence="9" id="KW-1185">Reference proteome</keyword>
<keyword evidence="4" id="KW-0862">Zinc</keyword>
<keyword evidence="2" id="KW-0479">Metal-binding</keyword>
<sequence length="357" mass="37552">MFSILNQLRRWTGRAGIALAASFVACASASAAAPQQRTQAPGFYRMMLGDFEVTALLDGTHDFPVREVLSRPAPPPATAGHVALSESNPGEADALLAAAHLAAPVEGSINAFLINTGTRLVLIDSGAGALYGAEGGHLLANLRAAGYRPEQVDDVLLTHLHADHVGGVVDQGRIVFPNATVHVSREDERYWLSPANRATAPALLHAMFDAASGSLKPYLAAQRLRTFEAGAEIVPGIHAEADAGHTPGHTIYRVQSRGQTLIAWGDTVHVAPVQFADPGVTVRYDSDAAQAAQQRLRLYADAARQGHWIAAAHIAFPGLGHIGAGASGFRWIPANYTTQLAPPPSPRPARDAGAAAR</sequence>
<comment type="caution">
    <text evidence="8">The sequence shown here is derived from an EMBL/GenBank/DDBJ whole genome shotgun (WGS) entry which is preliminary data.</text>
</comment>
<gene>
    <name evidence="8" type="ORF">LMG21510_00686</name>
</gene>
<name>A0ABM8WII4_9BURK</name>
<evidence type="ECO:0000256" key="3">
    <source>
        <dbReference type="ARBA" id="ARBA00022801"/>
    </source>
</evidence>
<feature type="chain" id="PRO_5047119199" description="Metallo-beta-lactamase domain-containing protein" evidence="6">
    <location>
        <begin position="32"/>
        <end position="357"/>
    </location>
</feature>
<comment type="similarity">
    <text evidence="1">Belongs to the metallo-beta-lactamase superfamily.</text>
</comment>
<dbReference type="InterPro" id="IPR001279">
    <property type="entry name" value="Metallo-B-lactamas"/>
</dbReference>